<protein>
    <submittedName>
        <fullName evidence="2">TIGR03086 family metal-binding protein</fullName>
    </submittedName>
</protein>
<dbReference type="Gene3D" id="1.20.120.450">
    <property type="entry name" value="dinb family like domain"/>
    <property type="match status" value="1"/>
</dbReference>
<dbReference type="EMBL" id="JBIAZU010000001">
    <property type="protein sequence ID" value="MFF5288448.1"/>
    <property type="molecule type" value="Genomic_DNA"/>
</dbReference>
<proteinExistence type="predicted"/>
<evidence type="ECO:0000259" key="1">
    <source>
        <dbReference type="Pfam" id="PF11716"/>
    </source>
</evidence>
<comment type="caution">
    <text evidence="2">The sequence shown here is derived from an EMBL/GenBank/DDBJ whole genome shotgun (WGS) entry which is preliminary data.</text>
</comment>
<dbReference type="InterPro" id="IPR034660">
    <property type="entry name" value="DinB/YfiT-like"/>
</dbReference>
<dbReference type="Pfam" id="PF11716">
    <property type="entry name" value="MDMPI_N"/>
    <property type="match status" value="1"/>
</dbReference>
<gene>
    <name evidence="2" type="ORF">ACFY35_03360</name>
</gene>
<dbReference type="InterPro" id="IPR017517">
    <property type="entry name" value="Maleyloyr_isom"/>
</dbReference>
<dbReference type="NCBIfam" id="TIGR03086">
    <property type="entry name" value="TIGR03086 family metal-binding protein"/>
    <property type="match status" value="1"/>
</dbReference>
<dbReference type="SUPFAM" id="SSF109854">
    <property type="entry name" value="DinB/YfiT-like putative metalloenzymes"/>
    <property type="match status" value="1"/>
</dbReference>
<dbReference type="InterPro" id="IPR024344">
    <property type="entry name" value="MDMPI_metal-binding"/>
</dbReference>
<evidence type="ECO:0000313" key="3">
    <source>
        <dbReference type="Proteomes" id="UP001602245"/>
    </source>
</evidence>
<feature type="domain" description="Mycothiol-dependent maleylpyruvate isomerase metal-binding" evidence="1">
    <location>
        <begin position="20"/>
        <end position="128"/>
    </location>
</feature>
<name>A0ABW6W569_9ACTN</name>
<reference evidence="2 3" key="1">
    <citation type="submission" date="2024-10" db="EMBL/GenBank/DDBJ databases">
        <title>The Natural Products Discovery Center: Release of the First 8490 Sequenced Strains for Exploring Actinobacteria Biosynthetic Diversity.</title>
        <authorList>
            <person name="Kalkreuter E."/>
            <person name="Kautsar S.A."/>
            <person name="Yang D."/>
            <person name="Bader C.D."/>
            <person name="Teijaro C.N."/>
            <person name="Fluegel L."/>
            <person name="Davis C.M."/>
            <person name="Simpson J.R."/>
            <person name="Lauterbach L."/>
            <person name="Steele A.D."/>
            <person name="Gui C."/>
            <person name="Meng S."/>
            <person name="Li G."/>
            <person name="Viehrig K."/>
            <person name="Ye F."/>
            <person name="Su P."/>
            <person name="Kiefer A.F."/>
            <person name="Nichols A."/>
            <person name="Cepeda A.J."/>
            <person name="Yan W."/>
            <person name="Fan B."/>
            <person name="Jiang Y."/>
            <person name="Adhikari A."/>
            <person name="Zheng C.-J."/>
            <person name="Schuster L."/>
            <person name="Cowan T.M."/>
            <person name="Smanski M.J."/>
            <person name="Chevrette M.G."/>
            <person name="De Carvalho L.P.S."/>
            <person name="Shen B."/>
        </authorList>
    </citation>
    <scope>NUCLEOTIDE SEQUENCE [LARGE SCALE GENOMIC DNA]</scope>
    <source>
        <strain evidence="2 3">NPDC000087</strain>
    </source>
</reference>
<keyword evidence="3" id="KW-1185">Reference proteome</keyword>
<dbReference type="NCBIfam" id="TIGR03083">
    <property type="entry name" value="maleylpyruvate isomerase family mycothiol-dependent enzyme"/>
    <property type="match status" value="1"/>
</dbReference>
<organism evidence="2 3">
    <name type="scientific">Paractinoplanes globisporus</name>
    <dbReference type="NCBI Taxonomy" id="113565"/>
    <lineage>
        <taxon>Bacteria</taxon>
        <taxon>Bacillati</taxon>
        <taxon>Actinomycetota</taxon>
        <taxon>Actinomycetes</taxon>
        <taxon>Micromonosporales</taxon>
        <taxon>Micromonosporaceae</taxon>
        <taxon>Paractinoplanes</taxon>
    </lineage>
</organism>
<accession>A0ABW6W569</accession>
<sequence length="192" mass="19901">MDVVLRAGVAVLERAVAYCLGSVTLVTQPMLAWPTPCARWDLRDLLEHVIDSMAALEEAAASGEVALTPPADAGDVVPGVRLGAARLLGAWTNACGAPFVRVEHATLSTPLVAGAGAIELAVHGWDVARSCGADRPIPDDLADELLDLALVLIRAADRPGRFDRPVSIAGHAPPGERLLGFLGRDAGPRPGG</sequence>
<evidence type="ECO:0000313" key="2">
    <source>
        <dbReference type="EMBL" id="MFF5288448.1"/>
    </source>
</evidence>
<dbReference type="Proteomes" id="UP001602245">
    <property type="component" value="Unassembled WGS sequence"/>
</dbReference>
<dbReference type="RefSeq" id="WP_020511217.1">
    <property type="nucleotide sequence ID" value="NZ_JBIAZU010000001.1"/>
</dbReference>
<dbReference type="InterPro" id="IPR017520">
    <property type="entry name" value="CHP03086"/>
</dbReference>